<gene>
    <name evidence="3" type="ORF">ACFPQ5_17830</name>
</gene>
<evidence type="ECO:0000259" key="2">
    <source>
        <dbReference type="Pfam" id="PF00534"/>
    </source>
</evidence>
<dbReference type="CDD" id="cd03801">
    <property type="entry name" value="GT4_PimA-like"/>
    <property type="match status" value="1"/>
</dbReference>
<dbReference type="Pfam" id="PF00534">
    <property type="entry name" value="Glycos_transf_1"/>
    <property type="match status" value="2"/>
</dbReference>
<dbReference type="PANTHER" id="PTHR46401:SF2">
    <property type="entry name" value="GLYCOSYLTRANSFERASE WBBK-RELATED"/>
    <property type="match status" value="1"/>
</dbReference>
<evidence type="ECO:0000313" key="4">
    <source>
        <dbReference type="Proteomes" id="UP001596101"/>
    </source>
</evidence>
<organism evidence="3 4">
    <name type="scientific">Massilia suwonensis</name>
    <dbReference type="NCBI Taxonomy" id="648895"/>
    <lineage>
        <taxon>Bacteria</taxon>
        <taxon>Pseudomonadati</taxon>
        <taxon>Pseudomonadota</taxon>
        <taxon>Betaproteobacteria</taxon>
        <taxon>Burkholderiales</taxon>
        <taxon>Oxalobacteraceae</taxon>
        <taxon>Telluria group</taxon>
        <taxon>Massilia</taxon>
    </lineage>
</organism>
<evidence type="ECO:0000313" key="3">
    <source>
        <dbReference type="EMBL" id="MFC5480062.1"/>
    </source>
</evidence>
<keyword evidence="4" id="KW-1185">Reference proteome</keyword>
<evidence type="ECO:0000256" key="1">
    <source>
        <dbReference type="ARBA" id="ARBA00022679"/>
    </source>
</evidence>
<dbReference type="Pfam" id="PF13692">
    <property type="entry name" value="Glyco_trans_1_4"/>
    <property type="match status" value="1"/>
</dbReference>
<dbReference type="CDD" id="cd03809">
    <property type="entry name" value="GT4_MtfB-like"/>
    <property type="match status" value="2"/>
</dbReference>
<feature type="domain" description="Glycosyl transferase family 1" evidence="2">
    <location>
        <begin position="227"/>
        <end position="383"/>
    </location>
</feature>
<accession>A0ABW0MRM9</accession>
<dbReference type="GO" id="GO:0016757">
    <property type="term" value="F:glycosyltransferase activity"/>
    <property type="evidence" value="ECO:0007669"/>
    <property type="project" value="UniProtKB-KW"/>
</dbReference>
<name>A0ABW0MRM9_9BURK</name>
<dbReference type="RefSeq" id="WP_379758705.1">
    <property type="nucleotide sequence ID" value="NZ_JBHSMR010000013.1"/>
</dbReference>
<protein>
    <submittedName>
        <fullName evidence="3">Glycosyltransferase</fullName>
        <ecNumber evidence="3">2.4.-.-</ecNumber>
    </submittedName>
</protein>
<dbReference type="Proteomes" id="UP001596101">
    <property type="component" value="Unassembled WGS sequence"/>
</dbReference>
<reference evidence="4" key="1">
    <citation type="journal article" date="2019" name="Int. J. Syst. Evol. Microbiol.">
        <title>The Global Catalogue of Microorganisms (GCM) 10K type strain sequencing project: providing services to taxonomists for standard genome sequencing and annotation.</title>
        <authorList>
            <consortium name="The Broad Institute Genomics Platform"/>
            <consortium name="The Broad Institute Genome Sequencing Center for Infectious Disease"/>
            <person name="Wu L."/>
            <person name="Ma J."/>
        </authorList>
    </citation>
    <scope>NUCLEOTIDE SEQUENCE [LARGE SCALE GENOMIC DNA]</scope>
    <source>
        <strain evidence="4">CCUG 43111</strain>
    </source>
</reference>
<dbReference type="PANTHER" id="PTHR46401">
    <property type="entry name" value="GLYCOSYLTRANSFERASE WBBK-RELATED"/>
    <property type="match status" value="1"/>
</dbReference>
<sequence length="1252" mass="136652">MRIVIDMQGAQSESRSRGIGRYSLALALAIARNARQHELWLVLNGALGAAIEEIRDAFAGLVPRERIRVFDILAPSAEIETRNSRRTRANELLREYFIGQIQPDAVLVTSLFEGLIDDAVVSVGRFMPGTTTAVILYDLIPLLNPDAYLGTDAQRRYYDNKLASLREAGLLLAISDYSRQEALDALGLAPQQVVSISTAADACFVPAPVEEAERAALHARFGLRGEFLMYAPGGFDSRKNIDGLITAFSQLPAELRSRYQLLIASKTSETQRSAMEQHAQRCGLAAGELVFTGYVDDATLIALYRSCALFVFPSKHEGFGLPALEAMACGAPVIGSNTTSVPEVVGLKEALFDPHDPAAIGARIATVLRDPALLARLREHGRTQAARFSWDHSARRALEALEQRHASLAAGVELAAQPAAAKPRIAFVSPLPPARTGIADYAVRVLPTLLPYFEIDLVIEQEAVSLPAPLDALPRRDAAWLRSHAGDYEHIVYQLGNSPFHSHMLALLAEHPGVVVLHDFYLSSVLSYEQMTGAMPGAWSRALFSSHGYRALQLSRTEAGWEQAKHRYPSNLEILQDATHVIVHSEFTRQLARQWYGPEVGEDWTLVPQPRALPAVHDRAAARAALGIAPDAFVVCNFGFVAATKHCLELVQAWVAAGLHQDPACELVFVGQNDGLEYGAQLSAAIRAAAAGKRIRITGWIADDDYLRYLQAADAGVQLRTGSRGETSATALDCLAYGLPTILNANGSMAEFPHDAVCMLPDRFGVDELAGALALLRGDAAERRRLRDAALAFVTAKNSPERCGMQYRQALARAGARRRGGRGALYERLLDTPGIDFDDAVLHQCARSIARARDPLQPRQLLVDVTAIAQHDLKTGIERVVRTQLRELLQLSGSALRVEPVYFRHEDGALRCRYARQYAARLLGIEGALPAGDALVDVQAGDIYYSGDHSPHIAMEAAREGVFARWRMRGVEINFVLYDLLPVLRPEFFPPNADLIHGAWLACIAAQAHRVIGISGAVADEFRDWLARTAPGQRVPEITALHLGADIAGPAQAAAQPGERVRQIAAQPSFLMVGTIEPRKGHLQALDAFELLWQAGFEAKLVVVGNEGWKGLPEADRRTIPRIVERLRTHPELGRRLLWLTGVDDDELEQIYGASSCLLAPSEGEGFGLPLIEAARHGLPILARDLPVFREVGAGGVDYFSGLDGAALADAVRDWLARKEAGQLAPVSALRWMTWQENVRQLLALLHPQAIR</sequence>
<keyword evidence="3" id="KW-0328">Glycosyltransferase</keyword>
<dbReference type="EC" id="2.4.-.-" evidence="3"/>
<comment type="caution">
    <text evidence="3">The sequence shown here is derived from an EMBL/GenBank/DDBJ whole genome shotgun (WGS) entry which is preliminary data.</text>
</comment>
<proteinExistence type="predicted"/>
<dbReference type="InterPro" id="IPR001296">
    <property type="entry name" value="Glyco_trans_1"/>
</dbReference>
<feature type="domain" description="Glycosyl transferase family 1" evidence="2">
    <location>
        <begin position="1067"/>
        <end position="1219"/>
    </location>
</feature>
<keyword evidence="1 3" id="KW-0808">Transferase</keyword>
<dbReference type="SUPFAM" id="SSF53756">
    <property type="entry name" value="UDP-Glycosyltransferase/glycogen phosphorylase"/>
    <property type="match status" value="3"/>
</dbReference>
<dbReference type="Gene3D" id="3.40.50.2000">
    <property type="entry name" value="Glycogen Phosphorylase B"/>
    <property type="match status" value="4"/>
</dbReference>
<dbReference type="EMBL" id="JBHSMR010000013">
    <property type="protein sequence ID" value="MFC5480062.1"/>
    <property type="molecule type" value="Genomic_DNA"/>
</dbReference>